<comment type="caution">
    <text evidence="2">The sequence shown here is derived from an EMBL/GenBank/DDBJ whole genome shotgun (WGS) entry which is preliminary data.</text>
</comment>
<dbReference type="PANTHER" id="PTHR30595:SF6">
    <property type="entry name" value="SCHLAFEN ALBA-2 DOMAIN-CONTAINING PROTEIN"/>
    <property type="match status" value="1"/>
</dbReference>
<dbReference type="EMBL" id="BAABDU010000003">
    <property type="protein sequence ID" value="GAA3758888.1"/>
    <property type="molecule type" value="Genomic_DNA"/>
</dbReference>
<dbReference type="Proteomes" id="UP001500748">
    <property type="component" value="Unassembled WGS sequence"/>
</dbReference>
<dbReference type="RefSeq" id="WP_345140334.1">
    <property type="nucleotide sequence ID" value="NZ_BAABDU010000003.1"/>
</dbReference>
<protein>
    <recommendedName>
        <fullName evidence="1">Schlafen AlbA-2 domain-containing protein</fullName>
    </recommendedName>
</protein>
<keyword evidence="3" id="KW-1185">Reference proteome</keyword>
<accession>A0ABP7G9Z8</accession>
<feature type="domain" description="Schlafen AlbA-2" evidence="1">
    <location>
        <begin position="18"/>
        <end position="144"/>
    </location>
</feature>
<proteinExistence type="predicted"/>
<dbReference type="PANTHER" id="PTHR30595">
    <property type="entry name" value="GLPR-RELATED TRANSCRIPTIONAL REPRESSOR"/>
    <property type="match status" value="1"/>
</dbReference>
<gene>
    <name evidence="2" type="ORF">GCM10022423_06940</name>
</gene>
<reference evidence="3" key="1">
    <citation type="journal article" date="2019" name="Int. J. Syst. Evol. Microbiol.">
        <title>The Global Catalogue of Microorganisms (GCM) 10K type strain sequencing project: providing services to taxonomists for standard genome sequencing and annotation.</title>
        <authorList>
            <consortium name="The Broad Institute Genomics Platform"/>
            <consortium name="The Broad Institute Genome Sequencing Center for Infectious Disease"/>
            <person name="Wu L."/>
            <person name="Ma J."/>
        </authorList>
    </citation>
    <scope>NUCLEOTIDE SEQUENCE [LARGE SCALE GENOMIC DNA]</scope>
    <source>
        <strain evidence="3">JCM 17337</strain>
    </source>
</reference>
<dbReference type="Gene3D" id="3.30.950.30">
    <property type="entry name" value="Schlafen, AAA domain"/>
    <property type="match status" value="1"/>
</dbReference>
<dbReference type="Pfam" id="PF04326">
    <property type="entry name" value="SLFN_AlbA_2"/>
    <property type="match status" value="1"/>
</dbReference>
<evidence type="ECO:0000313" key="3">
    <source>
        <dbReference type="Proteomes" id="UP001500748"/>
    </source>
</evidence>
<name>A0ABP7G9Z8_9FLAO</name>
<dbReference type="InterPro" id="IPR007421">
    <property type="entry name" value="Schlafen_AlbA_2_dom"/>
</dbReference>
<evidence type="ECO:0000259" key="1">
    <source>
        <dbReference type="Pfam" id="PF04326"/>
    </source>
</evidence>
<organism evidence="2 3">
    <name type="scientific">Flavobacterium ginsengiterrae</name>
    <dbReference type="NCBI Taxonomy" id="871695"/>
    <lineage>
        <taxon>Bacteria</taxon>
        <taxon>Pseudomonadati</taxon>
        <taxon>Bacteroidota</taxon>
        <taxon>Flavobacteriia</taxon>
        <taxon>Flavobacteriales</taxon>
        <taxon>Flavobacteriaceae</taxon>
        <taxon>Flavobacterium</taxon>
    </lineage>
</organism>
<evidence type="ECO:0000313" key="2">
    <source>
        <dbReference type="EMBL" id="GAA3758888.1"/>
    </source>
</evidence>
<sequence>MSDFKFQINSRGFLINRESFDLEYKQSFHFGDSLVEYTRSMVGMANNRGGKIIFGIQDSPRKPVGLTNDKFTNVDTTKINNVVSEYFSHEFDWEITSIEFNSMEFGIIEIKESNNKPIVCKKTKQKYVREGAIYYRYRGETKEISYPELANILDKEKEKERRLWLSHIQKISDIGPQNVQFLDTYKGEISLGNEKILIDKSLLDQIKFIKEGEFVEKDGAPALTLAGEISGIFDNGAVLPNAVSHPYQSSDIESEFGLSRYQVMCLIRKLNIQNNPKYHDPIKTGKNSTTHKYSDALMNRVEKILERYPSYISEACAEYQKQLKANRIKK</sequence>
<dbReference type="InterPro" id="IPR038461">
    <property type="entry name" value="Schlafen_AlbA_2_dom_sf"/>
</dbReference>